<dbReference type="PANTHER" id="PTHR43054:SF1">
    <property type="entry name" value="SCYLLO-INOSITOL 2-DEHYDROGENASE (NADP(+)) IOLU"/>
    <property type="match status" value="1"/>
</dbReference>
<keyword evidence="4" id="KW-1185">Reference proteome</keyword>
<name>A0ABS3L4P0_9ENTE</name>
<dbReference type="Gene3D" id="3.30.360.10">
    <property type="entry name" value="Dihydrodipicolinate Reductase, domain 2"/>
    <property type="match status" value="1"/>
</dbReference>
<protein>
    <submittedName>
        <fullName evidence="3">Gfo/Idh/MocA family oxidoreductase</fullName>
    </submittedName>
</protein>
<evidence type="ECO:0000313" key="3">
    <source>
        <dbReference type="EMBL" id="MBO1304567.1"/>
    </source>
</evidence>
<gene>
    <name evidence="3" type="ORF">JZO70_00220</name>
</gene>
<evidence type="ECO:0000259" key="2">
    <source>
        <dbReference type="Pfam" id="PF22725"/>
    </source>
</evidence>
<dbReference type="SUPFAM" id="SSF51735">
    <property type="entry name" value="NAD(P)-binding Rossmann-fold domains"/>
    <property type="match status" value="1"/>
</dbReference>
<proteinExistence type="predicted"/>
<dbReference type="EMBL" id="JAFREM010000001">
    <property type="protein sequence ID" value="MBO1304567.1"/>
    <property type="molecule type" value="Genomic_DNA"/>
</dbReference>
<evidence type="ECO:0000313" key="4">
    <source>
        <dbReference type="Proteomes" id="UP000664601"/>
    </source>
</evidence>
<organism evidence="3 4">
    <name type="scientific">Candidatus Enterococcus moelleringii</name>
    <dbReference type="NCBI Taxonomy" id="2815325"/>
    <lineage>
        <taxon>Bacteria</taxon>
        <taxon>Bacillati</taxon>
        <taxon>Bacillota</taxon>
        <taxon>Bacilli</taxon>
        <taxon>Lactobacillales</taxon>
        <taxon>Enterococcaceae</taxon>
        <taxon>Enterococcus</taxon>
    </lineage>
</organism>
<feature type="domain" description="Gfo/Idh/MocA-like oxidoreductase N-terminal" evidence="1">
    <location>
        <begin position="2"/>
        <end position="118"/>
    </location>
</feature>
<feature type="domain" description="GFO/IDH/MocA-like oxidoreductase" evidence="2">
    <location>
        <begin position="139"/>
        <end position="247"/>
    </location>
</feature>
<sequence length="318" mass="35295">MKLGIVGAGMIAKEFLSLSPELPQIELAAILSSERSLAKTKELQAAHNIGAVFTDYQELLQAGDVDTIYVALPNHLHFQYAKEALLADKHVICEKPFTLELEEALELEALAKERDLLIFEAITNQYLGNFQKIKEYLPEIGTVHMISGNYSQYSSRYDAFQKGEILPAFDPSAGGGALMDINIYNLHLVVGLFGAPKTVNYYPNIQREVDTSGVVVMDYDQAKAICIGSKDTGAESYVQIQGELGEIIINSPSSTLISGVVKLRNGQQYELEANAHPHRMYEEFQRMAQAIHEHDTDFADEKMAHTLAVMRVLEQAKS</sequence>
<dbReference type="Pfam" id="PF22725">
    <property type="entry name" value="GFO_IDH_MocA_C3"/>
    <property type="match status" value="1"/>
</dbReference>
<dbReference type="Proteomes" id="UP000664601">
    <property type="component" value="Unassembled WGS sequence"/>
</dbReference>
<dbReference type="Gene3D" id="3.40.50.720">
    <property type="entry name" value="NAD(P)-binding Rossmann-like Domain"/>
    <property type="match status" value="1"/>
</dbReference>
<evidence type="ECO:0000259" key="1">
    <source>
        <dbReference type="Pfam" id="PF01408"/>
    </source>
</evidence>
<dbReference type="InterPro" id="IPR036291">
    <property type="entry name" value="NAD(P)-bd_dom_sf"/>
</dbReference>
<comment type="caution">
    <text evidence="3">The sequence shown here is derived from an EMBL/GenBank/DDBJ whole genome shotgun (WGS) entry which is preliminary data.</text>
</comment>
<dbReference type="RefSeq" id="WP_207671513.1">
    <property type="nucleotide sequence ID" value="NZ_JAFREM010000001.1"/>
</dbReference>
<dbReference type="PANTHER" id="PTHR43054">
    <property type="match status" value="1"/>
</dbReference>
<dbReference type="SUPFAM" id="SSF55347">
    <property type="entry name" value="Glyceraldehyde-3-phosphate dehydrogenase-like, C-terminal domain"/>
    <property type="match status" value="1"/>
</dbReference>
<reference evidence="3 4" key="1">
    <citation type="submission" date="2021-03" db="EMBL/GenBank/DDBJ databases">
        <title>Enterococcal diversity collection.</title>
        <authorList>
            <person name="Gilmore M.S."/>
            <person name="Schwartzman J."/>
            <person name="Van Tyne D."/>
            <person name="Martin M."/>
            <person name="Earl A.M."/>
            <person name="Manson A.L."/>
            <person name="Straub T."/>
            <person name="Salamzade R."/>
            <person name="Saavedra J."/>
            <person name="Lebreton F."/>
            <person name="Prichula J."/>
            <person name="Schaufler K."/>
            <person name="Gaca A."/>
            <person name="Sgardioli B."/>
            <person name="Wagenaar J."/>
            <person name="Strong T."/>
        </authorList>
    </citation>
    <scope>NUCLEOTIDE SEQUENCE [LARGE SCALE GENOMIC DNA]</scope>
    <source>
        <strain evidence="3 4">669A</strain>
    </source>
</reference>
<dbReference type="InterPro" id="IPR055170">
    <property type="entry name" value="GFO_IDH_MocA-like_dom"/>
</dbReference>
<dbReference type="Pfam" id="PF01408">
    <property type="entry name" value="GFO_IDH_MocA"/>
    <property type="match status" value="1"/>
</dbReference>
<dbReference type="InterPro" id="IPR000683">
    <property type="entry name" value="Gfo/Idh/MocA-like_OxRdtase_N"/>
</dbReference>
<accession>A0ABS3L4P0</accession>